<evidence type="ECO:0000256" key="2">
    <source>
        <dbReference type="SAM" id="Phobius"/>
    </source>
</evidence>
<feature type="compositionally biased region" description="Basic residues" evidence="1">
    <location>
        <begin position="36"/>
        <end position="48"/>
    </location>
</feature>
<keyword evidence="2" id="KW-0812">Transmembrane</keyword>
<feature type="compositionally biased region" description="Basic and acidic residues" evidence="1">
    <location>
        <begin position="110"/>
        <end position="119"/>
    </location>
</feature>
<feature type="non-terminal residue" evidence="3">
    <location>
        <position position="1"/>
    </location>
</feature>
<evidence type="ECO:0000313" key="3">
    <source>
        <dbReference type="EMBL" id="CAB4039479.1"/>
    </source>
</evidence>
<dbReference type="Proteomes" id="UP001152795">
    <property type="component" value="Unassembled WGS sequence"/>
</dbReference>
<feature type="compositionally biased region" description="Basic and acidic residues" evidence="1">
    <location>
        <begin position="65"/>
        <end position="74"/>
    </location>
</feature>
<organism evidence="3 4">
    <name type="scientific">Paramuricea clavata</name>
    <name type="common">Red gorgonian</name>
    <name type="synonym">Violescent sea-whip</name>
    <dbReference type="NCBI Taxonomy" id="317549"/>
    <lineage>
        <taxon>Eukaryota</taxon>
        <taxon>Metazoa</taxon>
        <taxon>Cnidaria</taxon>
        <taxon>Anthozoa</taxon>
        <taxon>Octocorallia</taxon>
        <taxon>Malacalcyonacea</taxon>
        <taxon>Plexauridae</taxon>
        <taxon>Paramuricea</taxon>
    </lineage>
</organism>
<protein>
    <submittedName>
        <fullName evidence="3">Uncharacterized protein</fullName>
    </submittedName>
</protein>
<keyword evidence="2" id="KW-0472">Membrane</keyword>
<dbReference type="AlphaFoldDB" id="A0A7D9K3P6"/>
<name>A0A7D9K3P6_PARCT</name>
<feature type="transmembrane region" description="Helical" evidence="2">
    <location>
        <begin position="6"/>
        <end position="25"/>
    </location>
</feature>
<evidence type="ECO:0000313" key="4">
    <source>
        <dbReference type="Proteomes" id="UP001152795"/>
    </source>
</evidence>
<sequence>MLLYIVIGAVGGFLLLVFVTVCCVCNKNGRLRRHKISLRTQRKRQQRGKQREQGAFTVNSGRMSAKQDHSEHHASRLNGKISLRTQRKRQQRGKQREQGAFTVNSGRMSAKQDHSEHHASRLNGK</sequence>
<dbReference type="EMBL" id="CACRXK020025447">
    <property type="protein sequence ID" value="CAB4039479.1"/>
    <property type="molecule type" value="Genomic_DNA"/>
</dbReference>
<accession>A0A7D9K3P6</accession>
<comment type="caution">
    <text evidence="3">The sequence shown here is derived from an EMBL/GenBank/DDBJ whole genome shotgun (WGS) entry which is preliminary data.</text>
</comment>
<reference evidence="3" key="1">
    <citation type="submission" date="2020-04" db="EMBL/GenBank/DDBJ databases">
        <authorList>
            <person name="Alioto T."/>
            <person name="Alioto T."/>
            <person name="Gomez Garrido J."/>
        </authorList>
    </citation>
    <scope>NUCLEOTIDE SEQUENCE</scope>
    <source>
        <strain evidence="3">A484AB</strain>
    </source>
</reference>
<keyword evidence="4" id="KW-1185">Reference proteome</keyword>
<proteinExistence type="predicted"/>
<gene>
    <name evidence="3" type="ORF">PACLA_8A068028</name>
</gene>
<evidence type="ECO:0000256" key="1">
    <source>
        <dbReference type="SAM" id="MobiDB-lite"/>
    </source>
</evidence>
<keyword evidence="2" id="KW-1133">Transmembrane helix</keyword>
<feature type="region of interest" description="Disordered" evidence="1">
    <location>
        <begin position="36"/>
        <end position="125"/>
    </location>
</feature>